<evidence type="ECO:0000256" key="3">
    <source>
        <dbReference type="ARBA" id="ARBA00023295"/>
    </source>
</evidence>
<dbReference type="InterPro" id="IPR035992">
    <property type="entry name" value="Ricin_B-like_lectins"/>
</dbReference>
<dbReference type="PATRIC" id="fig|264251.5.peg.2246"/>
<dbReference type="GO" id="GO:0006080">
    <property type="term" value="P:substituted mannan metabolic process"/>
    <property type="evidence" value="ECO:0007669"/>
    <property type="project" value="InterPro"/>
</dbReference>
<feature type="compositionally biased region" description="Low complexity" evidence="5">
    <location>
        <begin position="17"/>
        <end position="29"/>
    </location>
</feature>
<evidence type="ECO:0000256" key="4">
    <source>
        <dbReference type="PROSITE-ProRule" id="PRU01100"/>
    </source>
</evidence>
<feature type="region of interest" description="Disordered" evidence="5">
    <location>
        <begin position="1"/>
        <end position="29"/>
    </location>
</feature>
<sequence>MRHLTPAHGRPGNASGPRPDATTTARPSTPRRALAALAAGLAALLVATLVPTAPAAHAFPARNKQAVIDYLRSITGTSIVSGQHNKEPASAPGQYTQQVRDITGQYPGLWGGDLMFRGEDQANRQRVVDQAKTEWANGSLVALTWHACSPTGPATCEFEGGVKTQISQNQFEQVVTGGTALNQTWRARMAEVVPYLRQLKDAGVPVLWRPFHEMNETWNWWGGRAGVNGGAKIYQQMKDYFDSQGLDNLIWVWNVQDNPNANWSSYYPGSSYVDVVSLDVWYKNHPSQSDYQQLQSIAGSKPLAIAEMGKVPNDALLTAQPRWSYFMVWSEQLRGSNTNAEIQAAYFHPRVLNQGEVQLGSGGGSPDPGPTPATGAIVGLAGKCIDVAASGTANGTAVQLYTCAPGVAQTWEVRSDGTIRNPNAGRCLDVAGQGTANGTVVQIWDCNGSGAQQWVYSAATQSLRNPQANKCLDVTGQSSADGTRLQVWDCTGTANQRWTLPS</sequence>
<feature type="active site" description="Nucleophile" evidence="4">
    <location>
        <position position="307"/>
    </location>
</feature>
<dbReference type="Gene3D" id="3.20.20.80">
    <property type="entry name" value="Glycosidases"/>
    <property type="match status" value="1"/>
</dbReference>
<dbReference type="CDD" id="cd23451">
    <property type="entry name" value="beta-trefoil_Ricin_laminarinase"/>
    <property type="match status" value="1"/>
</dbReference>
<keyword evidence="2 4" id="KW-0378">Hydrolase</keyword>
<dbReference type="RefSeq" id="WP_082141223.1">
    <property type="nucleotide sequence ID" value="NZ_JNBQ01000011.1"/>
</dbReference>
<dbReference type="PRINTS" id="PR00739">
    <property type="entry name" value="GLHYDRLASE26"/>
</dbReference>
<evidence type="ECO:0000259" key="6">
    <source>
        <dbReference type="PROSITE" id="PS51764"/>
    </source>
</evidence>
<dbReference type="SUPFAM" id="SSF51445">
    <property type="entry name" value="(Trans)glycosidases"/>
    <property type="match status" value="1"/>
</dbReference>
<comment type="similarity">
    <text evidence="1 4">Belongs to the glycosyl hydrolase 26 family.</text>
</comment>
<comment type="caution">
    <text evidence="7">The sequence shown here is derived from an EMBL/GenBank/DDBJ whole genome shotgun (WGS) entry which is preliminary data.</text>
</comment>
<accession>A0A0H2KND4</accession>
<dbReference type="PANTHER" id="PTHR40079:SF4">
    <property type="entry name" value="GH26 DOMAIN-CONTAINING PROTEIN-RELATED"/>
    <property type="match status" value="1"/>
</dbReference>
<evidence type="ECO:0000256" key="2">
    <source>
        <dbReference type="ARBA" id="ARBA00022801"/>
    </source>
</evidence>
<evidence type="ECO:0000256" key="1">
    <source>
        <dbReference type="ARBA" id="ARBA00007754"/>
    </source>
</evidence>
<dbReference type="Gene3D" id="2.80.10.50">
    <property type="match status" value="2"/>
</dbReference>
<dbReference type="PROSITE" id="PS50231">
    <property type="entry name" value="RICIN_B_LECTIN"/>
    <property type="match status" value="1"/>
</dbReference>
<dbReference type="InterPro" id="IPR022790">
    <property type="entry name" value="GH26_dom"/>
</dbReference>
<reference evidence="7 8" key="1">
    <citation type="submission" date="2014-05" db="EMBL/GenBank/DDBJ databases">
        <title>Cellulosimicrobium funkei U11 genome.</title>
        <authorList>
            <person name="Hu C."/>
            <person name="Gong Y."/>
            <person name="Wan W."/>
            <person name="Jiang M."/>
        </authorList>
    </citation>
    <scope>NUCLEOTIDE SEQUENCE [LARGE SCALE GENOMIC DNA]</scope>
    <source>
        <strain evidence="7 8">U11</strain>
    </source>
</reference>
<dbReference type="InterPro" id="IPR017853">
    <property type="entry name" value="GH"/>
</dbReference>
<organism evidence="7 8">
    <name type="scientific">Cellulosimicrobium funkei</name>
    <dbReference type="NCBI Taxonomy" id="264251"/>
    <lineage>
        <taxon>Bacteria</taxon>
        <taxon>Bacillati</taxon>
        <taxon>Actinomycetota</taxon>
        <taxon>Actinomycetes</taxon>
        <taxon>Micrococcales</taxon>
        <taxon>Promicromonosporaceae</taxon>
        <taxon>Cellulosimicrobium</taxon>
    </lineage>
</organism>
<gene>
    <name evidence="7" type="ORF">FB00_11025</name>
</gene>
<dbReference type="PROSITE" id="PS51764">
    <property type="entry name" value="GH26"/>
    <property type="match status" value="1"/>
</dbReference>
<dbReference type="PROSITE" id="PS51318">
    <property type="entry name" value="TAT"/>
    <property type="match status" value="1"/>
</dbReference>
<dbReference type="SUPFAM" id="SSF50370">
    <property type="entry name" value="Ricin B-like lectins"/>
    <property type="match status" value="1"/>
</dbReference>
<dbReference type="InterPro" id="IPR006311">
    <property type="entry name" value="TAT_signal"/>
</dbReference>
<evidence type="ECO:0000313" key="7">
    <source>
        <dbReference type="EMBL" id="KLN34693.1"/>
    </source>
</evidence>
<dbReference type="Pfam" id="PF00652">
    <property type="entry name" value="Ricin_B_lectin"/>
    <property type="match status" value="1"/>
</dbReference>
<evidence type="ECO:0000256" key="5">
    <source>
        <dbReference type="SAM" id="MobiDB-lite"/>
    </source>
</evidence>
<keyword evidence="8" id="KW-1185">Reference proteome</keyword>
<dbReference type="PANTHER" id="PTHR40079">
    <property type="entry name" value="MANNAN ENDO-1,4-BETA-MANNOSIDASE E-RELATED"/>
    <property type="match status" value="1"/>
</dbReference>
<dbReference type="GO" id="GO:0016985">
    <property type="term" value="F:mannan endo-1,4-beta-mannosidase activity"/>
    <property type="evidence" value="ECO:0007669"/>
    <property type="project" value="InterPro"/>
</dbReference>
<dbReference type="AlphaFoldDB" id="A0A0H2KND4"/>
<protein>
    <submittedName>
        <fullName evidence="7">Glycosyl hydrolase</fullName>
    </submittedName>
</protein>
<feature type="domain" description="GH26" evidence="6">
    <location>
        <begin position="62"/>
        <end position="355"/>
    </location>
</feature>
<name>A0A0H2KND4_9MICO</name>
<dbReference type="InterPro" id="IPR000772">
    <property type="entry name" value="Ricin_B_lectin"/>
</dbReference>
<evidence type="ECO:0000313" key="8">
    <source>
        <dbReference type="Proteomes" id="UP000035265"/>
    </source>
</evidence>
<proteinExistence type="inferred from homology"/>
<dbReference type="Proteomes" id="UP000035265">
    <property type="component" value="Unassembled WGS sequence"/>
</dbReference>
<dbReference type="InterPro" id="IPR000805">
    <property type="entry name" value="Glyco_hydro_26"/>
</dbReference>
<dbReference type="SMART" id="SM00458">
    <property type="entry name" value="RICIN"/>
    <property type="match status" value="1"/>
</dbReference>
<dbReference type="STRING" id="264251.FB00_11025"/>
<feature type="active site" description="Proton donor" evidence="4">
    <location>
        <position position="213"/>
    </location>
</feature>
<dbReference type="Pfam" id="PF02156">
    <property type="entry name" value="Glyco_hydro_26"/>
    <property type="match status" value="1"/>
</dbReference>
<dbReference type="EMBL" id="JNBQ01000011">
    <property type="protein sequence ID" value="KLN34693.1"/>
    <property type="molecule type" value="Genomic_DNA"/>
</dbReference>
<keyword evidence="3 4" id="KW-0326">Glycosidase</keyword>